<name>A0A7W7KBM8_9SPHN</name>
<reference evidence="2 3" key="1">
    <citation type="submission" date="2020-08" db="EMBL/GenBank/DDBJ databases">
        <title>Functional genomics of gut bacteria from endangered species of beetles.</title>
        <authorList>
            <person name="Carlos-Shanley C."/>
        </authorList>
    </citation>
    <scope>NUCLEOTIDE SEQUENCE [LARGE SCALE GENOMIC DNA]</scope>
    <source>
        <strain evidence="2 3">S00245</strain>
    </source>
</reference>
<dbReference type="InterPro" id="IPR002347">
    <property type="entry name" value="SDR_fam"/>
</dbReference>
<dbReference type="InterPro" id="IPR036291">
    <property type="entry name" value="NAD(P)-bd_dom_sf"/>
</dbReference>
<dbReference type="CDD" id="cd05327">
    <property type="entry name" value="retinol-DH_like_SDR_c_like"/>
    <property type="match status" value="1"/>
</dbReference>
<dbReference type="AlphaFoldDB" id="A0A7W7KBM8"/>
<evidence type="ECO:0000313" key="2">
    <source>
        <dbReference type="EMBL" id="MBB4859844.1"/>
    </source>
</evidence>
<dbReference type="PANTHER" id="PTHR43157:SF31">
    <property type="entry name" value="PHOSPHATIDYLINOSITOL-GLYCAN BIOSYNTHESIS CLASS F PROTEIN"/>
    <property type="match status" value="1"/>
</dbReference>
<keyword evidence="1" id="KW-0560">Oxidoreductase</keyword>
<dbReference type="PANTHER" id="PTHR43157">
    <property type="entry name" value="PHOSPHATIDYLINOSITOL-GLYCAN BIOSYNTHESIS CLASS F PROTEIN-RELATED"/>
    <property type="match status" value="1"/>
</dbReference>
<evidence type="ECO:0000313" key="3">
    <source>
        <dbReference type="Proteomes" id="UP000555448"/>
    </source>
</evidence>
<dbReference type="Proteomes" id="UP000555448">
    <property type="component" value="Unassembled WGS sequence"/>
</dbReference>
<dbReference type="EMBL" id="JACHLR010000014">
    <property type="protein sequence ID" value="MBB4859844.1"/>
    <property type="molecule type" value="Genomic_DNA"/>
</dbReference>
<organism evidence="2 3">
    <name type="scientific">Novosphingobium chloroacetimidivorans</name>
    <dbReference type="NCBI Taxonomy" id="1428314"/>
    <lineage>
        <taxon>Bacteria</taxon>
        <taxon>Pseudomonadati</taxon>
        <taxon>Pseudomonadota</taxon>
        <taxon>Alphaproteobacteria</taxon>
        <taxon>Sphingomonadales</taxon>
        <taxon>Sphingomonadaceae</taxon>
        <taxon>Novosphingobium</taxon>
    </lineage>
</organism>
<proteinExistence type="predicted"/>
<dbReference type="Gene3D" id="3.40.50.720">
    <property type="entry name" value="NAD(P)-binding Rossmann-like Domain"/>
    <property type="match status" value="1"/>
</dbReference>
<protein>
    <submittedName>
        <fullName evidence="2">NAD(P)-dependent dehydrogenase (Short-subunit alcohol dehydrogenase family)</fullName>
    </submittedName>
</protein>
<gene>
    <name evidence="2" type="ORF">HNO88_003176</name>
</gene>
<sequence>MTDQTGKCFVVTGANTGLGLEISKTLAMHGARVVLACRNEAKATAAMAVIRNLVPQANLGFAKLDQGDLDSVAACAEQLQAEDRIDALINNAGVMMPPLERTAQGHEPQFGINHLGCFALSCRLLPKLAQAPRGRVVVTSSLAHHGGKIEWDDLDAHQSYTDRRYSDSKLMNLLFALELGRRLRAAGSPVIAVACHPGVAATDLGRNLGAFGRLIWPLAGTLFNSAEQGAAPTLQAATQPDVKPGGYYGPQQIFGMRGSSGLAKIGKVALDREAARRLWNVSVEMTGVDPRLPDAA</sequence>
<accession>A0A7W7KBM8</accession>
<dbReference type="SUPFAM" id="SSF51735">
    <property type="entry name" value="NAD(P)-binding Rossmann-fold domains"/>
    <property type="match status" value="1"/>
</dbReference>
<evidence type="ECO:0000256" key="1">
    <source>
        <dbReference type="ARBA" id="ARBA00023002"/>
    </source>
</evidence>
<dbReference type="GO" id="GO:0016491">
    <property type="term" value="F:oxidoreductase activity"/>
    <property type="evidence" value="ECO:0007669"/>
    <property type="project" value="UniProtKB-KW"/>
</dbReference>
<dbReference type="Pfam" id="PF00106">
    <property type="entry name" value="adh_short"/>
    <property type="match status" value="1"/>
</dbReference>
<dbReference type="PRINTS" id="PR00081">
    <property type="entry name" value="GDHRDH"/>
</dbReference>
<dbReference type="NCBIfam" id="NF004846">
    <property type="entry name" value="PRK06197.1"/>
    <property type="match status" value="1"/>
</dbReference>
<comment type="caution">
    <text evidence="2">The sequence shown here is derived from an EMBL/GenBank/DDBJ whole genome shotgun (WGS) entry which is preliminary data.</text>
</comment>
<keyword evidence="3" id="KW-1185">Reference proteome</keyword>